<evidence type="ECO:0000256" key="1">
    <source>
        <dbReference type="SAM" id="Phobius"/>
    </source>
</evidence>
<dbReference type="Proteomes" id="UP000077143">
    <property type="component" value="Chromosome"/>
</dbReference>
<protein>
    <recommendedName>
        <fullName evidence="4">Transmembrane protein</fullName>
    </recommendedName>
</protein>
<evidence type="ECO:0008006" key="4">
    <source>
        <dbReference type="Google" id="ProtNLM"/>
    </source>
</evidence>
<evidence type="ECO:0000313" key="3">
    <source>
        <dbReference type="Proteomes" id="UP000077143"/>
    </source>
</evidence>
<feature type="transmembrane region" description="Helical" evidence="1">
    <location>
        <begin position="77"/>
        <end position="96"/>
    </location>
</feature>
<keyword evidence="1" id="KW-0472">Membrane</keyword>
<dbReference type="AlphaFoldDB" id="A0A172UGG2"/>
<proteinExistence type="predicted"/>
<name>A0A172UGG2_9MYCO</name>
<dbReference type="RefSeq" id="WP_067990268.1">
    <property type="nucleotide sequence ID" value="NZ_CP015596.1"/>
</dbReference>
<evidence type="ECO:0000313" key="2">
    <source>
        <dbReference type="EMBL" id="ANE78158.1"/>
    </source>
</evidence>
<accession>A0A172UGG2</accession>
<keyword evidence="1" id="KW-1133">Transmembrane helix</keyword>
<feature type="transmembrane region" description="Helical" evidence="1">
    <location>
        <begin position="34"/>
        <end position="56"/>
    </location>
</feature>
<keyword evidence="1" id="KW-0812">Transmembrane</keyword>
<dbReference type="STRING" id="1682113.A7U43_01340"/>
<dbReference type="EMBL" id="CP015596">
    <property type="protein sequence ID" value="ANE78158.1"/>
    <property type="molecule type" value="Genomic_DNA"/>
</dbReference>
<dbReference type="OrthoDB" id="4761631at2"/>
<sequence length="229" mass="23890">MRNRLRVLAVDILAPLAAIAALVFIGASLAWPRWWVAVCTALCLLVVQGVVVNLVLYRRDGVTVGTDDDGPELRCGVIAVAAAALAAGVFVGYTQWTLPDRDLNRDSAEVVGIASSVSEASATFSPSSPNASIDRATALMSPRRAEAYRNEFAAVAKDLTSRNISGQAQTISAGVEAIGPAVASVAVVMRGTQNAPGKPADIAVLALRVTLEKEAGKWLVTDVAPINAR</sequence>
<gene>
    <name evidence="2" type="ORF">A7U43_01340</name>
</gene>
<reference evidence="2 3" key="1">
    <citation type="submission" date="2016-05" db="EMBL/GenBank/DDBJ databases">
        <title>Complete genome sequence of a phthalic acid esters degrading Mycobacterium sp. YC-RL4.</title>
        <authorList>
            <person name="Ren L."/>
            <person name="Fan S."/>
            <person name="Ruth N."/>
            <person name="Jia Y."/>
            <person name="Wang J."/>
            <person name="Qiao C."/>
        </authorList>
    </citation>
    <scope>NUCLEOTIDE SEQUENCE [LARGE SCALE GENOMIC DNA]</scope>
    <source>
        <strain evidence="2 3">YC-RL4</strain>
    </source>
</reference>
<feature type="transmembrane region" description="Helical" evidence="1">
    <location>
        <begin position="7"/>
        <end position="28"/>
    </location>
</feature>
<organism evidence="2 3">
    <name type="scientific">Mycobacterium adipatum</name>
    <dbReference type="NCBI Taxonomy" id="1682113"/>
    <lineage>
        <taxon>Bacteria</taxon>
        <taxon>Bacillati</taxon>
        <taxon>Actinomycetota</taxon>
        <taxon>Actinomycetes</taxon>
        <taxon>Mycobacteriales</taxon>
        <taxon>Mycobacteriaceae</taxon>
        <taxon>Mycobacterium</taxon>
    </lineage>
</organism>
<keyword evidence="3" id="KW-1185">Reference proteome</keyword>
<dbReference type="KEGG" id="madi:A7U43_01340"/>